<dbReference type="InterPro" id="IPR038795">
    <property type="entry name" value="MED8_plant"/>
</dbReference>
<dbReference type="PANTHER" id="PTHR35552">
    <property type="entry name" value="MEDIATOR OF RNA POLYMERASE II TRANSCRIPTION SUBUNIT 8"/>
    <property type="match status" value="1"/>
</dbReference>
<evidence type="ECO:0000256" key="1">
    <source>
        <dbReference type="SAM" id="MobiDB-lite"/>
    </source>
</evidence>
<gene>
    <name evidence="2" type="ORF">C5167_047283</name>
</gene>
<dbReference type="GO" id="GO:0016592">
    <property type="term" value="C:mediator complex"/>
    <property type="evidence" value="ECO:0007669"/>
    <property type="project" value="InterPro"/>
</dbReference>
<keyword evidence="3" id="KW-1185">Reference proteome</keyword>
<dbReference type="AlphaFoldDB" id="A0A4Y7LJT5"/>
<dbReference type="Proteomes" id="UP000316621">
    <property type="component" value="Chromosome 11"/>
</dbReference>
<proteinExistence type="predicted"/>
<dbReference type="Gramene" id="RZC84501">
    <property type="protein sequence ID" value="RZC84501"/>
    <property type="gene ID" value="C5167_047283"/>
</dbReference>
<dbReference type="OMA" id="YPKNVNQ"/>
<accession>A0A4Y7LJT5</accession>
<feature type="compositionally biased region" description="Pro residues" evidence="1">
    <location>
        <begin position="1"/>
        <end position="11"/>
    </location>
</feature>
<reference evidence="2 3" key="1">
    <citation type="journal article" date="2018" name="Science">
        <title>The opium poppy genome and morphinan production.</title>
        <authorList>
            <person name="Guo L."/>
            <person name="Winzer T."/>
            <person name="Yang X."/>
            <person name="Li Y."/>
            <person name="Ning Z."/>
            <person name="He Z."/>
            <person name="Teodor R."/>
            <person name="Lu Y."/>
            <person name="Bowser T.A."/>
            <person name="Graham I.A."/>
            <person name="Ye K."/>
        </authorList>
    </citation>
    <scope>NUCLEOTIDE SEQUENCE [LARGE SCALE GENOMIC DNA]</scope>
    <source>
        <strain evidence="3">cv. HN1</strain>
        <tissue evidence="2">Leaves</tissue>
    </source>
</reference>
<organism evidence="2 3">
    <name type="scientific">Papaver somniferum</name>
    <name type="common">Opium poppy</name>
    <dbReference type="NCBI Taxonomy" id="3469"/>
    <lineage>
        <taxon>Eukaryota</taxon>
        <taxon>Viridiplantae</taxon>
        <taxon>Streptophyta</taxon>
        <taxon>Embryophyta</taxon>
        <taxon>Tracheophyta</taxon>
        <taxon>Spermatophyta</taxon>
        <taxon>Magnoliopsida</taxon>
        <taxon>Ranunculales</taxon>
        <taxon>Papaveraceae</taxon>
        <taxon>Papaveroideae</taxon>
        <taxon>Papaver</taxon>
    </lineage>
</organism>
<feature type="compositionally biased region" description="Low complexity" evidence="1">
    <location>
        <begin position="377"/>
        <end position="409"/>
    </location>
</feature>
<dbReference type="EMBL" id="CM010725">
    <property type="protein sequence ID" value="RZC84501.1"/>
    <property type="molecule type" value="Genomic_DNA"/>
</dbReference>
<evidence type="ECO:0000313" key="3">
    <source>
        <dbReference type="Proteomes" id="UP000316621"/>
    </source>
</evidence>
<name>A0A4Y7LJT5_PAPSO</name>
<feature type="region of interest" description="Disordered" evidence="1">
    <location>
        <begin position="1"/>
        <end position="21"/>
    </location>
</feature>
<feature type="compositionally biased region" description="Low complexity" evidence="1">
    <location>
        <begin position="12"/>
        <end position="21"/>
    </location>
</feature>
<protein>
    <recommendedName>
        <fullName evidence="4">Mediator of RNA polymerase II transcription subunit 8</fullName>
    </recommendedName>
</protein>
<evidence type="ECO:0000313" key="2">
    <source>
        <dbReference type="EMBL" id="RZC84501.1"/>
    </source>
</evidence>
<feature type="region of interest" description="Disordered" evidence="1">
    <location>
        <begin position="355"/>
        <end position="409"/>
    </location>
</feature>
<sequence>MSQPQQQPPLQPGQDQTQQQQQKVVVERLSQGVQQQLNLESVKTRAIGLFKAISRILEDFDVIARTNSVPKWQDMLGQFSMVNLELYNIVEDIKKFSKAFVVYPKNVNAENATILPVMLSSKLLPEMEVEDNSKREQLLIGMQNLPILKQIEKIKLLPEMEVEDNSKREQLLIGMQNLPILKQIEKIKLSSIVQTRIEMIGAACESAEKVIADTRKAYGLGARQTRIEMIGAACESAEKVIADTRKAYGLGARQVQSVVPTIDKVQAAKIQEQENLLRAAVNSGSRMQVDQRQLPASLPVHLVDVLTVGDGPQNFPDASGMYSKNTPTSNNVNSQGALLQSTAAQIIGRSIPSPGMTGAASIDNTTTSPLPYANSPSNKHNNNSCINNNFSSSNSNNNFSSSNNFKGRK</sequence>
<dbReference type="STRING" id="3469.A0A4Y7LJT5"/>
<dbReference type="PANTHER" id="PTHR35552:SF1">
    <property type="entry name" value="MEDIATOR OF RNA POLYMERASE II TRANSCRIPTION SUBUNIT 8"/>
    <property type="match status" value="1"/>
</dbReference>
<evidence type="ECO:0008006" key="4">
    <source>
        <dbReference type="Google" id="ProtNLM"/>
    </source>
</evidence>